<name>A0A2K1P5S9_9BACT</name>
<dbReference type="EMBL" id="AZRL01000003">
    <property type="protein sequence ID" value="PNR98140.1"/>
    <property type="molecule type" value="Genomic_DNA"/>
</dbReference>
<dbReference type="Proteomes" id="UP000236434">
    <property type="component" value="Unassembled WGS sequence"/>
</dbReference>
<dbReference type="AlphaFoldDB" id="A0A2K1P5S9"/>
<protein>
    <submittedName>
        <fullName evidence="1">Uncharacterized protein</fullName>
    </submittedName>
</protein>
<gene>
    <name evidence="1" type="ORF">X929_01710</name>
</gene>
<evidence type="ECO:0000313" key="1">
    <source>
        <dbReference type="EMBL" id="PNR98140.1"/>
    </source>
</evidence>
<proteinExistence type="predicted"/>
<accession>A0A2K1P5S9</accession>
<comment type="caution">
    <text evidence="1">The sequence shown here is derived from an EMBL/GenBank/DDBJ whole genome shotgun (WGS) entry which is preliminary data.</text>
</comment>
<reference evidence="1 2" key="1">
    <citation type="submission" date="2013-12" db="EMBL/GenBank/DDBJ databases">
        <title>Comparative genomics of Petrotoga isolates.</title>
        <authorList>
            <person name="Nesbo C.L."/>
            <person name="Charchuk R."/>
            <person name="Chow K."/>
        </authorList>
    </citation>
    <scope>NUCLEOTIDE SEQUENCE [LARGE SCALE GENOMIC DNA]</scope>
    <source>
        <strain evidence="1 2">DSM 13574</strain>
    </source>
</reference>
<sequence>MQKAFVKYTLILGFLRGEALLLPYAKSFCKIYFDFGIFKGRSPLMNGGETPFDRQINFKKYP</sequence>
<evidence type="ECO:0000313" key="2">
    <source>
        <dbReference type="Proteomes" id="UP000236434"/>
    </source>
</evidence>
<organism evidence="1 2">
    <name type="scientific">Petrotoga olearia DSM 13574</name>
    <dbReference type="NCBI Taxonomy" id="1122955"/>
    <lineage>
        <taxon>Bacteria</taxon>
        <taxon>Thermotogati</taxon>
        <taxon>Thermotogota</taxon>
        <taxon>Thermotogae</taxon>
        <taxon>Petrotogales</taxon>
        <taxon>Petrotogaceae</taxon>
        <taxon>Petrotoga</taxon>
    </lineage>
</organism>